<name>A0ABP1B462_9BRYO</name>
<gene>
    <name evidence="1" type="ORF">CSSPJE1EN2_LOCUS12517</name>
</gene>
<accession>A0ABP1B462</accession>
<keyword evidence="2" id="KW-1185">Reference proteome</keyword>
<evidence type="ECO:0000313" key="1">
    <source>
        <dbReference type="EMBL" id="CAK9869759.1"/>
    </source>
</evidence>
<dbReference type="Proteomes" id="UP001497522">
    <property type="component" value="Chromosome 19"/>
</dbReference>
<dbReference type="EMBL" id="OZ023720">
    <property type="protein sequence ID" value="CAK9869759.1"/>
    <property type="molecule type" value="Genomic_DNA"/>
</dbReference>
<evidence type="ECO:0000313" key="2">
    <source>
        <dbReference type="Proteomes" id="UP001497522"/>
    </source>
</evidence>
<organism evidence="1 2">
    <name type="scientific">Sphagnum jensenii</name>
    <dbReference type="NCBI Taxonomy" id="128206"/>
    <lineage>
        <taxon>Eukaryota</taxon>
        <taxon>Viridiplantae</taxon>
        <taxon>Streptophyta</taxon>
        <taxon>Embryophyta</taxon>
        <taxon>Bryophyta</taxon>
        <taxon>Sphagnophytina</taxon>
        <taxon>Sphagnopsida</taxon>
        <taxon>Sphagnales</taxon>
        <taxon>Sphagnaceae</taxon>
        <taxon>Sphagnum</taxon>
    </lineage>
</organism>
<reference evidence="1" key="1">
    <citation type="submission" date="2024-03" db="EMBL/GenBank/DDBJ databases">
        <authorList>
            <consortium name="ELIXIR-Norway"/>
            <consortium name="Elixir Norway"/>
        </authorList>
    </citation>
    <scope>NUCLEOTIDE SEQUENCE</scope>
</reference>
<sequence>MATTPASLEKTLEETVKISATLETGSLPSARRNLEAVFFDLDDSLVLIHAADTVAHKAVQVCMYCKFQYSKALKSFGLHPQDSPEFFFLSIPTTTEECFC</sequence>
<protein>
    <submittedName>
        <fullName evidence="1">Uncharacterized protein</fullName>
    </submittedName>
</protein>
<proteinExistence type="predicted"/>